<accession>A0A7J3XZL7</accession>
<gene>
    <name evidence="1" type="ORF">ENM60_05040</name>
</gene>
<keyword evidence="1" id="KW-0808">Transferase</keyword>
<dbReference type="InterPro" id="IPR043519">
    <property type="entry name" value="NT_sf"/>
</dbReference>
<dbReference type="EMBL" id="DRYK01000062">
    <property type="protein sequence ID" value="HHP68132.1"/>
    <property type="molecule type" value="Genomic_DNA"/>
</dbReference>
<dbReference type="SUPFAM" id="SSF81301">
    <property type="entry name" value="Nucleotidyltransferase"/>
    <property type="match status" value="1"/>
</dbReference>
<dbReference type="Pfam" id="PF09970">
    <property type="entry name" value="DUF2204"/>
    <property type="match status" value="1"/>
</dbReference>
<dbReference type="AlphaFoldDB" id="A0A7J3XZL7"/>
<reference evidence="1" key="1">
    <citation type="journal article" date="2020" name="mSystems">
        <title>Genome- and Community-Level Interaction Insights into Carbon Utilization and Element Cycling Functions of Hydrothermarchaeota in Hydrothermal Sediment.</title>
        <authorList>
            <person name="Zhou Z."/>
            <person name="Liu Y."/>
            <person name="Xu W."/>
            <person name="Pan J."/>
            <person name="Luo Z.H."/>
            <person name="Li M."/>
        </authorList>
    </citation>
    <scope>NUCLEOTIDE SEQUENCE [LARGE SCALE GENOMIC DNA]</scope>
    <source>
        <strain evidence="1">SpSt-110</strain>
    </source>
</reference>
<organism evidence="1">
    <name type="scientific">Thermogladius calderae</name>
    <dbReference type="NCBI Taxonomy" id="1200300"/>
    <lineage>
        <taxon>Archaea</taxon>
        <taxon>Thermoproteota</taxon>
        <taxon>Thermoprotei</taxon>
        <taxon>Desulfurococcales</taxon>
        <taxon>Desulfurococcaceae</taxon>
        <taxon>Thermogladius</taxon>
    </lineage>
</organism>
<proteinExistence type="predicted"/>
<dbReference type="GO" id="GO:0016740">
    <property type="term" value="F:transferase activity"/>
    <property type="evidence" value="ECO:0007669"/>
    <property type="project" value="UniProtKB-KW"/>
</dbReference>
<evidence type="ECO:0000313" key="1">
    <source>
        <dbReference type="EMBL" id="HHP68132.1"/>
    </source>
</evidence>
<dbReference type="InterPro" id="IPR018700">
    <property type="entry name" value="DUF2204"/>
</dbReference>
<sequence>MSFSKRALARVLEKLSRRGVEFVIIGSTAVEIALGRDIFEGDLDLFVIEPSPITHEDFYRGIAVEEGWEIGFTELGTIKFVASVEGEAVEVELYENLMDFNIPEEVISNTKQVSLNSVKVRSIHPEQYFVLKARQGVDLEKVKYYYRQLGRLNTSMIESTLSYFSDESEDIAERLRSAGLKF</sequence>
<comment type="caution">
    <text evidence="1">The sequence shown here is derived from an EMBL/GenBank/DDBJ whole genome shotgun (WGS) entry which is preliminary data.</text>
</comment>
<name>A0A7J3XZL7_9CREN</name>
<protein>
    <submittedName>
        <fullName evidence="1">Nucleotidyltransferase</fullName>
    </submittedName>
</protein>
<dbReference type="Gene3D" id="3.30.460.40">
    <property type="match status" value="1"/>
</dbReference>